<sequence length="930" mass="110208">MFIFVIMKNPINIPTKEQQEIIDSLKNNNVIVQAFAGAGKTTTILQFALQNPDKKILALTYNRKLMDDGNLKLNEQEIFNTEIYTFHSFASVFFNQTCKDDISLHNFVRGGKKHLINLKYDVIFIDEAQDLTQQYLEFIILILENNQKDYKLAVIGDKYQSVYEYLKADPRYLEFVDKLIVNKYPWVKKQLTTSFRITTEMAEFVNEHMFGDNLINSPNKLSNSVFYQIYDYENENDYKVFINQIKKIIERHGQENIFILSPVTKPNFFIGKKIANDLTQLGFNIYYANNEDQQLSQNEIRNKLVFSTIHQSKGLERDVAIVIEFDNSYFKWFDKKINPFNFNNLYYVAATRAKKELYLIHDQKHFQLPFLQNYNKLLENYAGEFKNKKILFKLDEKEESNTTKYNVSSLTKHLDKDLMIWINDNLKFKELSPKNKKEILVDDYLTLKINEKEIVENISNISGTSITLYYAFLKNQETRNQTIKNLNTFFHLAKFDTSEKNKNMAFLKIKIDVILKEIQIKQILKPEKILFLSNLYNSLIDNLMVKITTIPENKHNWISQEKYNEIYNRMKIDHDNLEFEKPVNHLFQMGNKNIWISGLIDCIDYQNKNIIEFKFIKEFSFEHYIQLITYKYLLIKNDFNNFKDFKMILHNVKNNQKIEIDITNDEVIKIVEKIIEVKNFELLKIDDSSFIKDTINAIEKVKKENSLWLTNKNTALTNEINKVTYLINNFEKISNNFKRFLIIDIETFNHDPLSICSIGAILIENNEIIKEFNSLIKPHPIARQQNRFISTHNIGYRHVIDAPYFDEVWNKNLASLIDNKTLILAHNASFDITKTLKYVFLKYQINVSFNYACTWQTLKKILDFQSHSLESYKNRIGEKWIKDFTHHDALSDCKFTFNIFNAYNLKLEDIYNSKEGIKQIKNFVLNKEEM</sequence>
<dbReference type="GO" id="GO:0000725">
    <property type="term" value="P:recombinational repair"/>
    <property type="evidence" value="ECO:0007669"/>
    <property type="project" value="TreeGrafter"/>
</dbReference>
<dbReference type="PANTHER" id="PTHR11070:SF66">
    <property type="entry name" value="UVRD-LIKE HELICASE C-TERMINAL DOMAIN-CONTAINING PROTEIN"/>
    <property type="match status" value="1"/>
</dbReference>
<dbReference type="EMBL" id="AFXA01000011">
    <property type="protein sequence ID" value="EGV00186.1"/>
    <property type="molecule type" value="Genomic_DNA"/>
</dbReference>
<dbReference type="GO" id="GO:0005524">
    <property type="term" value="F:ATP binding"/>
    <property type="evidence" value="ECO:0007669"/>
    <property type="project" value="InterPro"/>
</dbReference>
<dbReference type="SUPFAM" id="SSF53098">
    <property type="entry name" value="Ribonuclease H-like"/>
    <property type="match status" value="1"/>
</dbReference>
<dbReference type="Gene3D" id="3.30.420.10">
    <property type="entry name" value="Ribonuclease H-like superfamily/Ribonuclease H"/>
    <property type="match status" value="1"/>
</dbReference>
<dbReference type="Pfam" id="PF00929">
    <property type="entry name" value="RNase_T"/>
    <property type="match status" value="1"/>
</dbReference>
<accession>F9UKI1</accession>
<dbReference type="Proteomes" id="UP000004978">
    <property type="component" value="Unassembled WGS sequence"/>
</dbReference>
<dbReference type="STRING" id="1037410.MCSF7_01971"/>
<dbReference type="eggNOG" id="COG0847">
    <property type="taxonomic scope" value="Bacteria"/>
</dbReference>
<comment type="caution">
    <text evidence="2">The sequence shown here is derived from an EMBL/GenBank/DDBJ whole genome shotgun (WGS) entry which is preliminary data.</text>
</comment>
<keyword evidence="3" id="KW-1185">Reference proteome</keyword>
<dbReference type="InterPro" id="IPR027417">
    <property type="entry name" value="P-loop_NTPase"/>
</dbReference>
<dbReference type="InterPro" id="IPR013520">
    <property type="entry name" value="Ribonucl_H"/>
</dbReference>
<dbReference type="eggNOG" id="COG0507">
    <property type="taxonomic scope" value="Bacteria"/>
</dbReference>
<evidence type="ECO:0000259" key="1">
    <source>
        <dbReference type="SMART" id="SM00479"/>
    </source>
</evidence>
<evidence type="ECO:0000313" key="2">
    <source>
        <dbReference type="EMBL" id="EGV00186.1"/>
    </source>
</evidence>
<dbReference type="InterPro" id="IPR036397">
    <property type="entry name" value="RNaseH_sf"/>
</dbReference>
<dbReference type="Pfam" id="PF13245">
    <property type="entry name" value="AAA_19"/>
    <property type="match status" value="1"/>
</dbReference>
<evidence type="ECO:0000313" key="3">
    <source>
        <dbReference type="Proteomes" id="UP000004978"/>
    </source>
</evidence>
<protein>
    <recommendedName>
        <fullName evidence="1">Exonuclease domain-containing protein</fullName>
    </recommendedName>
</protein>
<gene>
    <name evidence="2" type="ORF">MCSF7_01971</name>
</gene>
<dbReference type="GO" id="GO:0043138">
    <property type="term" value="F:3'-5' DNA helicase activity"/>
    <property type="evidence" value="ECO:0007669"/>
    <property type="project" value="TreeGrafter"/>
</dbReference>
<name>F9UKI1_9BACT</name>
<dbReference type="InterPro" id="IPR000212">
    <property type="entry name" value="DNA_helicase_UvrD/REP"/>
</dbReference>
<dbReference type="Gene3D" id="3.40.50.300">
    <property type="entry name" value="P-loop containing nucleotide triphosphate hydrolases"/>
    <property type="match status" value="2"/>
</dbReference>
<organism evidence="2 3">
    <name type="scientific">Mycoplasmopsis columbina SF7</name>
    <dbReference type="NCBI Taxonomy" id="1037410"/>
    <lineage>
        <taxon>Bacteria</taxon>
        <taxon>Bacillati</taxon>
        <taxon>Mycoplasmatota</taxon>
        <taxon>Mycoplasmoidales</taxon>
        <taxon>Metamycoplasmataceae</taxon>
        <taxon>Mycoplasmopsis</taxon>
    </lineage>
</organism>
<dbReference type="GO" id="GO:0004527">
    <property type="term" value="F:exonuclease activity"/>
    <property type="evidence" value="ECO:0007669"/>
    <property type="project" value="UniProtKB-ARBA"/>
</dbReference>
<dbReference type="Gene3D" id="3.90.320.10">
    <property type="match status" value="1"/>
</dbReference>
<dbReference type="AlphaFoldDB" id="F9UKI1"/>
<dbReference type="SUPFAM" id="SSF52540">
    <property type="entry name" value="P-loop containing nucleoside triphosphate hydrolases"/>
    <property type="match status" value="1"/>
</dbReference>
<reference evidence="2 3" key="1">
    <citation type="journal article" date="2013" name="Genome Announc.">
        <title>Genome Sequence of Mycoplasma columbinum Strain SF7.</title>
        <authorList>
            <person name="Guo Z."/>
            <person name="Xu X."/>
            <person name="Zheng Q."/>
            <person name="Li T."/>
            <person name="Kuang S."/>
            <person name="Zhang Z."/>
            <person name="Chen Y."/>
            <person name="Lu X."/>
            <person name="Zhou R."/>
            <person name="Bi D."/>
            <person name="Jin H."/>
        </authorList>
    </citation>
    <scope>NUCLEOTIDE SEQUENCE [LARGE SCALE GENOMIC DNA]</scope>
    <source>
        <strain evidence="2 3">SF7</strain>
    </source>
</reference>
<dbReference type="GO" id="GO:0003677">
    <property type="term" value="F:DNA binding"/>
    <property type="evidence" value="ECO:0007669"/>
    <property type="project" value="InterPro"/>
</dbReference>
<dbReference type="InterPro" id="IPR027785">
    <property type="entry name" value="UvrD-like_helicase_C"/>
</dbReference>
<dbReference type="PANTHER" id="PTHR11070">
    <property type="entry name" value="UVRD / RECB / PCRA DNA HELICASE FAMILY MEMBER"/>
    <property type="match status" value="1"/>
</dbReference>
<dbReference type="Pfam" id="PF13538">
    <property type="entry name" value="UvrD_C_2"/>
    <property type="match status" value="1"/>
</dbReference>
<dbReference type="SMART" id="SM00479">
    <property type="entry name" value="EXOIII"/>
    <property type="match status" value="1"/>
</dbReference>
<feature type="domain" description="Exonuclease" evidence="1">
    <location>
        <begin position="739"/>
        <end position="909"/>
    </location>
</feature>
<dbReference type="InterPro" id="IPR011604">
    <property type="entry name" value="PDDEXK-like_dom_sf"/>
</dbReference>
<dbReference type="InterPro" id="IPR012337">
    <property type="entry name" value="RNaseH-like_sf"/>
</dbReference>
<proteinExistence type="predicted"/>